<dbReference type="GO" id="GO:0005737">
    <property type="term" value="C:cytoplasm"/>
    <property type="evidence" value="ECO:0007669"/>
    <property type="project" value="TreeGrafter"/>
</dbReference>
<dbReference type="CDD" id="cd07067">
    <property type="entry name" value="HP_PGM_like"/>
    <property type="match status" value="1"/>
</dbReference>
<keyword evidence="2" id="KW-1185">Reference proteome</keyword>
<evidence type="ECO:0000313" key="1">
    <source>
        <dbReference type="EMBL" id="MBK1696973.1"/>
    </source>
</evidence>
<proteinExistence type="predicted"/>
<gene>
    <name evidence="1" type="ORF">CKO21_06910</name>
</gene>
<dbReference type="SMART" id="SM00855">
    <property type="entry name" value="PGAM"/>
    <property type="match status" value="1"/>
</dbReference>
<dbReference type="Proteomes" id="UP000778970">
    <property type="component" value="Unassembled WGS sequence"/>
</dbReference>
<name>A0A934UZP7_9PROT</name>
<dbReference type="InterPro" id="IPR029033">
    <property type="entry name" value="His_PPase_superfam"/>
</dbReference>
<dbReference type="EMBL" id="NRRE01000020">
    <property type="protein sequence ID" value="MBK1696973.1"/>
    <property type="molecule type" value="Genomic_DNA"/>
</dbReference>
<dbReference type="PANTHER" id="PTHR48100:SF1">
    <property type="entry name" value="HISTIDINE PHOSPHATASE FAMILY PROTEIN-RELATED"/>
    <property type="match status" value="1"/>
</dbReference>
<sequence>MSATTRWWWIRHAPVTSANGRIYGQMDMDCDTSDTSIYDGLAALLPQDAIWVTSNLIRTTQTAEAILARRADPAPELHPERELAEQSFGDWQGRHRDELIAERGEQWNRFWLAPAHEAPPGGESFADLIQRVGTVVDRLSRTHAGRDVVAVTHGGTIRAALARALDLEPERALSFVVDNCALTRIDHIAPPADSAPDTPPAWRVALVNHVPRA</sequence>
<evidence type="ECO:0000313" key="2">
    <source>
        <dbReference type="Proteomes" id="UP000778970"/>
    </source>
</evidence>
<dbReference type="RefSeq" id="WP_051431706.1">
    <property type="nucleotide sequence ID" value="NZ_NRRE01000020.1"/>
</dbReference>
<reference evidence="1" key="2">
    <citation type="journal article" date="2020" name="Microorganisms">
        <title>Osmotic Adaptation and Compatible Solute Biosynthesis of Phototrophic Bacteria as Revealed from Genome Analyses.</title>
        <authorList>
            <person name="Imhoff J.F."/>
            <person name="Rahn T."/>
            <person name="Kunzel S."/>
            <person name="Keller A."/>
            <person name="Neulinger S.C."/>
        </authorList>
    </citation>
    <scope>NUCLEOTIDE SEQUENCE</scope>
    <source>
        <strain evidence="1">DSM 9154</strain>
    </source>
</reference>
<dbReference type="Gene3D" id="3.40.50.1240">
    <property type="entry name" value="Phosphoglycerate mutase-like"/>
    <property type="match status" value="1"/>
</dbReference>
<dbReference type="Pfam" id="PF00300">
    <property type="entry name" value="His_Phos_1"/>
    <property type="match status" value="1"/>
</dbReference>
<dbReference type="AlphaFoldDB" id="A0A934UZP7"/>
<dbReference type="SUPFAM" id="SSF53254">
    <property type="entry name" value="Phosphoglycerate mutase-like"/>
    <property type="match status" value="1"/>
</dbReference>
<dbReference type="InterPro" id="IPR013078">
    <property type="entry name" value="His_Pase_superF_clade-1"/>
</dbReference>
<accession>A0A934UZP7</accession>
<dbReference type="InterPro" id="IPR050275">
    <property type="entry name" value="PGM_Phosphatase"/>
</dbReference>
<protein>
    <submittedName>
        <fullName evidence="1">Histidine phosphatase family protein</fullName>
    </submittedName>
</protein>
<dbReference type="GO" id="GO:0016791">
    <property type="term" value="F:phosphatase activity"/>
    <property type="evidence" value="ECO:0007669"/>
    <property type="project" value="TreeGrafter"/>
</dbReference>
<organism evidence="1 2">
    <name type="scientific">Rhodovibrio salinarum</name>
    <dbReference type="NCBI Taxonomy" id="1087"/>
    <lineage>
        <taxon>Bacteria</taxon>
        <taxon>Pseudomonadati</taxon>
        <taxon>Pseudomonadota</taxon>
        <taxon>Alphaproteobacteria</taxon>
        <taxon>Rhodospirillales</taxon>
        <taxon>Rhodovibrionaceae</taxon>
        <taxon>Rhodovibrio</taxon>
    </lineage>
</organism>
<comment type="caution">
    <text evidence="1">The sequence shown here is derived from an EMBL/GenBank/DDBJ whole genome shotgun (WGS) entry which is preliminary data.</text>
</comment>
<reference evidence="1" key="1">
    <citation type="submission" date="2017-08" db="EMBL/GenBank/DDBJ databases">
        <authorList>
            <person name="Imhoff J.F."/>
            <person name="Rahn T."/>
            <person name="Kuenzel S."/>
            <person name="Neulinger S.C."/>
        </authorList>
    </citation>
    <scope>NUCLEOTIDE SEQUENCE</scope>
    <source>
        <strain evidence="1">DSM 9154</strain>
    </source>
</reference>
<dbReference type="PANTHER" id="PTHR48100">
    <property type="entry name" value="BROAD-SPECIFICITY PHOSPHATASE YOR283W-RELATED"/>
    <property type="match status" value="1"/>
</dbReference>